<feature type="compositionally biased region" description="Low complexity" evidence="1">
    <location>
        <begin position="27"/>
        <end position="39"/>
    </location>
</feature>
<dbReference type="Proteomes" id="UP000604825">
    <property type="component" value="Unassembled WGS sequence"/>
</dbReference>
<dbReference type="InterPro" id="IPR006073">
    <property type="entry name" value="GTP-bd"/>
</dbReference>
<dbReference type="InterPro" id="IPR027417">
    <property type="entry name" value="P-loop_NTPase"/>
</dbReference>
<evidence type="ECO:0000259" key="2">
    <source>
        <dbReference type="Pfam" id="PF01926"/>
    </source>
</evidence>
<dbReference type="Gene3D" id="3.40.50.300">
    <property type="entry name" value="P-loop containing nucleotide triphosphate hydrolases"/>
    <property type="match status" value="1"/>
</dbReference>
<comment type="caution">
    <text evidence="3">The sequence shown here is derived from an EMBL/GenBank/DDBJ whole genome shotgun (WGS) entry which is preliminary data.</text>
</comment>
<evidence type="ECO:0000313" key="4">
    <source>
        <dbReference type="Proteomes" id="UP000604825"/>
    </source>
</evidence>
<dbReference type="GO" id="GO:0005525">
    <property type="term" value="F:GTP binding"/>
    <property type="evidence" value="ECO:0007669"/>
    <property type="project" value="InterPro"/>
</dbReference>
<proteinExistence type="predicted"/>
<feature type="domain" description="G" evidence="2">
    <location>
        <begin position="130"/>
        <end position="151"/>
    </location>
</feature>
<gene>
    <name evidence="3" type="ORF">NCGR_LOCUS60498</name>
</gene>
<evidence type="ECO:0000256" key="1">
    <source>
        <dbReference type="SAM" id="MobiDB-lite"/>
    </source>
</evidence>
<dbReference type="SUPFAM" id="SSF52540">
    <property type="entry name" value="P-loop containing nucleoside triphosphate hydrolases"/>
    <property type="match status" value="2"/>
</dbReference>
<dbReference type="Pfam" id="PF01926">
    <property type="entry name" value="MMR_HSR1"/>
    <property type="match status" value="1"/>
</dbReference>
<dbReference type="EMBL" id="CAJGYO010000018">
    <property type="protein sequence ID" value="CAD6336400.1"/>
    <property type="molecule type" value="Genomic_DNA"/>
</dbReference>
<name>A0A811S4M2_9POAL</name>
<feature type="region of interest" description="Disordered" evidence="1">
    <location>
        <begin position="27"/>
        <end position="107"/>
    </location>
</feature>
<dbReference type="AlphaFoldDB" id="A0A811S4M2"/>
<keyword evidence="4" id="KW-1185">Reference proteome</keyword>
<feature type="compositionally biased region" description="Basic residues" evidence="1">
    <location>
        <begin position="96"/>
        <end position="107"/>
    </location>
</feature>
<evidence type="ECO:0000313" key="3">
    <source>
        <dbReference type="EMBL" id="CAD6336400.1"/>
    </source>
</evidence>
<feature type="compositionally biased region" description="Basic and acidic residues" evidence="1">
    <location>
        <begin position="74"/>
        <end position="83"/>
    </location>
</feature>
<dbReference type="OrthoDB" id="2965at2759"/>
<reference evidence="3" key="1">
    <citation type="submission" date="2020-10" db="EMBL/GenBank/DDBJ databases">
        <authorList>
            <person name="Han B."/>
            <person name="Lu T."/>
            <person name="Zhao Q."/>
            <person name="Huang X."/>
            <person name="Zhao Y."/>
        </authorList>
    </citation>
    <scope>NUCLEOTIDE SEQUENCE</scope>
</reference>
<organism evidence="3 4">
    <name type="scientific">Miscanthus lutarioriparius</name>
    <dbReference type="NCBI Taxonomy" id="422564"/>
    <lineage>
        <taxon>Eukaryota</taxon>
        <taxon>Viridiplantae</taxon>
        <taxon>Streptophyta</taxon>
        <taxon>Embryophyta</taxon>
        <taxon>Tracheophyta</taxon>
        <taxon>Spermatophyta</taxon>
        <taxon>Magnoliopsida</taxon>
        <taxon>Liliopsida</taxon>
        <taxon>Poales</taxon>
        <taxon>Poaceae</taxon>
        <taxon>PACMAD clade</taxon>
        <taxon>Panicoideae</taxon>
        <taxon>Andropogonodae</taxon>
        <taxon>Andropogoneae</taxon>
        <taxon>Saccharinae</taxon>
        <taxon>Miscanthus</taxon>
    </lineage>
</organism>
<accession>A0A811S4M2</accession>
<sequence>MARSDGLLRAATGSGRRGAVCSVARGARGRGLSRAVGSAVTRPARKTGQSGGEGQRRGMELTGGAAAAVRSNRRPADPTRAEGETAGSTTPALRPHAARRRYSSTRRWSRASCAPQFSSGRAARISMSLRVGIVGLPNIGKSTLFNAIVVSCQTTDDVQSYQSVEFLLFAFWLTFRLFWLLMDAGVPCVFGVLTCEDMDQSQVFVAGQNAIVQVPKPFILF</sequence>
<protein>
    <recommendedName>
        <fullName evidence="2">G domain-containing protein</fullName>
    </recommendedName>
</protein>